<feature type="transmembrane region" description="Helical" evidence="8">
    <location>
        <begin position="12"/>
        <end position="29"/>
    </location>
</feature>
<dbReference type="Gene3D" id="6.10.340.10">
    <property type="match status" value="1"/>
</dbReference>
<keyword evidence="8" id="KW-0812">Transmembrane</keyword>
<dbReference type="PANTHER" id="PTHR43065:SF42">
    <property type="entry name" value="TWO-COMPONENT SENSOR PPRA"/>
    <property type="match status" value="1"/>
</dbReference>
<evidence type="ECO:0000313" key="13">
    <source>
        <dbReference type="Proteomes" id="UP001180487"/>
    </source>
</evidence>
<dbReference type="InterPro" id="IPR011006">
    <property type="entry name" value="CheY-like_superfamily"/>
</dbReference>
<dbReference type="Gene3D" id="3.40.50.2300">
    <property type="match status" value="1"/>
</dbReference>
<dbReference type="SMART" id="SM00304">
    <property type="entry name" value="HAMP"/>
    <property type="match status" value="1"/>
</dbReference>
<evidence type="ECO:0000259" key="11">
    <source>
        <dbReference type="PROSITE" id="PS50885"/>
    </source>
</evidence>
<dbReference type="SUPFAM" id="SSF52172">
    <property type="entry name" value="CheY-like"/>
    <property type="match status" value="1"/>
</dbReference>
<dbReference type="InterPro" id="IPR036890">
    <property type="entry name" value="HATPase_C_sf"/>
</dbReference>
<dbReference type="Pfam" id="PF00072">
    <property type="entry name" value="Response_reg"/>
    <property type="match status" value="1"/>
</dbReference>
<accession>A0ABU2CDD1</accession>
<dbReference type="SMART" id="SM00388">
    <property type="entry name" value="HisKA"/>
    <property type="match status" value="1"/>
</dbReference>
<evidence type="ECO:0000256" key="7">
    <source>
        <dbReference type="PROSITE-ProRule" id="PRU00169"/>
    </source>
</evidence>
<feature type="domain" description="Histidine kinase" evidence="9">
    <location>
        <begin position="474"/>
        <end position="701"/>
    </location>
</feature>
<dbReference type="InterPro" id="IPR005467">
    <property type="entry name" value="His_kinase_dom"/>
</dbReference>
<evidence type="ECO:0000259" key="10">
    <source>
        <dbReference type="PROSITE" id="PS50110"/>
    </source>
</evidence>
<keyword evidence="8" id="KW-0472">Membrane</keyword>
<evidence type="ECO:0000256" key="1">
    <source>
        <dbReference type="ARBA" id="ARBA00000085"/>
    </source>
</evidence>
<feature type="domain" description="HAMP" evidence="11">
    <location>
        <begin position="195"/>
        <end position="247"/>
    </location>
</feature>
<dbReference type="PROSITE" id="PS50109">
    <property type="entry name" value="HIS_KIN"/>
    <property type="match status" value="1"/>
</dbReference>
<feature type="modified residue" description="4-aspartylphosphate" evidence="7">
    <location>
        <position position="774"/>
    </location>
</feature>
<dbReference type="InterPro" id="IPR003661">
    <property type="entry name" value="HisK_dim/P_dom"/>
</dbReference>
<comment type="caution">
    <text evidence="12">The sequence shown here is derived from an EMBL/GenBank/DDBJ whole genome shotgun (WGS) entry which is preliminary data.</text>
</comment>
<name>A0ABU2CDD1_9BURK</name>
<feature type="transmembrane region" description="Helical" evidence="8">
    <location>
        <begin position="173"/>
        <end position="194"/>
    </location>
</feature>
<keyword evidence="4 7" id="KW-0597">Phosphoprotein</keyword>
<dbReference type="Pfam" id="PF01590">
    <property type="entry name" value="GAF"/>
    <property type="match status" value="1"/>
</dbReference>
<gene>
    <name evidence="12" type="ORF">J2X19_004039</name>
</gene>
<dbReference type="Proteomes" id="UP001180487">
    <property type="component" value="Unassembled WGS sequence"/>
</dbReference>
<protein>
    <recommendedName>
        <fullName evidence="3">histidine kinase</fullName>
        <ecNumber evidence="3">2.7.13.3</ecNumber>
    </recommendedName>
</protein>
<dbReference type="SMART" id="SM00065">
    <property type="entry name" value="GAF"/>
    <property type="match status" value="1"/>
</dbReference>
<evidence type="ECO:0000256" key="2">
    <source>
        <dbReference type="ARBA" id="ARBA00004370"/>
    </source>
</evidence>
<dbReference type="Pfam" id="PF00512">
    <property type="entry name" value="HisKA"/>
    <property type="match status" value="1"/>
</dbReference>
<dbReference type="Gene3D" id="3.30.565.10">
    <property type="entry name" value="Histidine kinase-like ATPase, C-terminal domain"/>
    <property type="match status" value="1"/>
</dbReference>
<evidence type="ECO:0000256" key="4">
    <source>
        <dbReference type="ARBA" id="ARBA00022553"/>
    </source>
</evidence>
<dbReference type="GO" id="GO:0016301">
    <property type="term" value="F:kinase activity"/>
    <property type="evidence" value="ECO:0007669"/>
    <property type="project" value="UniProtKB-KW"/>
</dbReference>
<evidence type="ECO:0000256" key="5">
    <source>
        <dbReference type="ARBA" id="ARBA00022679"/>
    </source>
</evidence>
<dbReference type="PRINTS" id="PR00344">
    <property type="entry name" value="BCTRLSENSOR"/>
</dbReference>
<proteinExistence type="predicted"/>
<dbReference type="PANTHER" id="PTHR43065">
    <property type="entry name" value="SENSOR HISTIDINE KINASE"/>
    <property type="match status" value="1"/>
</dbReference>
<dbReference type="PROSITE" id="PS50110">
    <property type="entry name" value="RESPONSE_REGULATORY"/>
    <property type="match status" value="1"/>
</dbReference>
<dbReference type="Pfam" id="PF00672">
    <property type="entry name" value="HAMP"/>
    <property type="match status" value="1"/>
</dbReference>
<dbReference type="InterPro" id="IPR029016">
    <property type="entry name" value="GAF-like_dom_sf"/>
</dbReference>
<dbReference type="CDD" id="cd00156">
    <property type="entry name" value="REC"/>
    <property type="match status" value="1"/>
</dbReference>
<dbReference type="CDD" id="cd00082">
    <property type="entry name" value="HisKA"/>
    <property type="match status" value="1"/>
</dbReference>
<comment type="catalytic activity">
    <reaction evidence="1">
        <text>ATP + protein L-histidine = ADP + protein N-phospho-L-histidine.</text>
        <dbReference type="EC" id="2.7.13.3"/>
    </reaction>
</comment>
<dbReference type="InterPro" id="IPR003018">
    <property type="entry name" value="GAF"/>
</dbReference>
<organism evidence="12 13">
    <name type="scientific">Rhodoferax ferrireducens</name>
    <dbReference type="NCBI Taxonomy" id="192843"/>
    <lineage>
        <taxon>Bacteria</taxon>
        <taxon>Pseudomonadati</taxon>
        <taxon>Pseudomonadota</taxon>
        <taxon>Betaproteobacteria</taxon>
        <taxon>Burkholderiales</taxon>
        <taxon>Comamonadaceae</taxon>
        <taxon>Rhodoferax</taxon>
    </lineage>
</organism>
<evidence type="ECO:0000256" key="3">
    <source>
        <dbReference type="ARBA" id="ARBA00012438"/>
    </source>
</evidence>
<dbReference type="InterPro" id="IPR001789">
    <property type="entry name" value="Sig_transdc_resp-reg_receiver"/>
</dbReference>
<dbReference type="SUPFAM" id="SSF55781">
    <property type="entry name" value="GAF domain-like"/>
    <property type="match status" value="1"/>
</dbReference>
<evidence type="ECO:0000259" key="9">
    <source>
        <dbReference type="PROSITE" id="PS50109"/>
    </source>
</evidence>
<dbReference type="PROSITE" id="PS50885">
    <property type="entry name" value="HAMP"/>
    <property type="match status" value="1"/>
</dbReference>
<dbReference type="InterPro" id="IPR003660">
    <property type="entry name" value="HAMP_dom"/>
</dbReference>
<keyword evidence="8" id="KW-1133">Transmembrane helix</keyword>
<sequence length="857" mass="94739">MKISTRLKLAELFCGVVVAIIVGVLLFTTSQMKRELLKNEQAGEVLRAVTALRYLSMEYELRHEDRSREQWQLRSTSFSALLMGKMGLIDSGDTETIAGLRRNQEDLQKLFGLLVANRHALENEQGRAEVLKELESRLSGQISNKTQAMISDALLLSELSRKAVLDAQQRANVAVIAFGLLVMLAVAATIFITLKSVTQPLEKLREGTTVVGAGNLDFVLGVHSQDEIGELARAFDGMTEKLKLTTVSRDELFKTNEALAAEILVRQQAEQKARAQLERLNLLHQITRSTGARQDLRSIFQVVIRSLEDQLPMDFVCLYLYDQPQNALVVTCVGLRNEALVHELSMTENSRISIDENGLSRCVRGQLVYEADITKVDFPFPQRLSRSGLRALVMAPLLVESTVFGVLVVARQQAHSFSSGECEFLQQLCEHVALSANQAQLYAALQQAYDDMRQTQQSVMQQERLRSLGQMASGIAHDINNAISPIALYTELLLETEPHLSTGGRNYLEIIQRAIDDVAATVARMREFYRQRETQLTLSPVNANLLIQQVVDLTRARWSDMPQQRGLVIELCTELDPDLPFFMGVEGEIREALTNLVFNAVDAMPEGGTLTLRTRVAGVPSRDGQTMSRHVFVEVSDSGVGMDEDTRRRCLEPFFTTKGERGTGLGLAMVYGMIERHSANIELESQPDVGTTVRMDFLIPPDVAEVAPLVEADTAPLHLHILVVDDDPLVLRSLRDILAFDGHSVVEADGGQAGLNIFHSAQEQGKPFDIVFTDLGMPYVDGNKVATAIKYLSPATPVVLLTGWGQRLVSDGVGPAHVDCVLSKPPRRKELRSALTGIFQNGGVVAGTDLTYLVKDQ</sequence>
<evidence type="ECO:0000313" key="12">
    <source>
        <dbReference type="EMBL" id="MDR7379345.1"/>
    </source>
</evidence>
<dbReference type="SUPFAM" id="SSF158472">
    <property type="entry name" value="HAMP domain-like"/>
    <property type="match status" value="1"/>
</dbReference>
<dbReference type="RefSeq" id="WP_310375922.1">
    <property type="nucleotide sequence ID" value="NZ_JAVDXT010000004.1"/>
</dbReference>
<evidence type="ECO:0000256" key="6">
    <source>
        <dbReference type="ARBA" id="ARBA00022777"/>
    </source>
</evidence>
<comment type="subcellular location">
    <subcellularLocation>
        <location evidence="2">Membrane</location>
    </subcellularLocation>
</comment>
<dbReference type="Pfam" id="PF02518">
    <property type="entry name" value="HATPase_c"/>
    <property type="match status" value="1"/>
</dbReference>
<dbReference type="Gene3D" id="3.30.450.40">
    <property type="match status" value="1"/>
</dbReference>
<feature type="domain" description="Response regulatory" evidence="10">
    <location>
        <begin position="720"/>
        <end position="839"/>
    </location>
</feature>
<dbReference type="EC" id="2.7.13.3" evidence="3"/>
<keyword evidence="5" id="KW-0808">Transferase</keyword>
<dbReference type="SMART" id="SM00448">
    <property type="entry name" value="REC"/>
    <property type="match status" value="1"/>
</dbReference>
<reference evidence="12 13" key="1">
    <citation type="submission" date="2023-07" db="EMBL/GenBank/DDBJ databases">
        <title>Sorghum-associated microbial communities from plants grown in Nebraska, USA.</title>
        <authorList>
            <person name="Schachtman D."/>
        </authorList>
    </citation>
    <scope>NUCLEOTIDE SEQUENCE [LARGE SCALE GENOMIC DNA]</scope>
    <source>
        <strain evidence="12 13">BE313</strain>
    </source>
</reference>
<evidence type="ECO:0000256" key="8">
    <source>
        <dbReference type="SAM" id="Phobius"/>
    </source>
</evidence>
<dbReference type="SUPFAM" id="SSF55874">
    <property type="entry name" value="ATPase domain of HSP90 chaperone/DNA topoisomerase II/histidine kinase"/>
    <property type="match status" value="1"/>
</dbReference>
<dbReference type="SMART" id="SM00387">
    <property type="entry name" value="HATPase_c"/>
    <property type="match status" value="1"/>
</dbReference>
<dbReference type="CDD" id="cd06225">
    <property type="entry name" value="HAMP"/>
    <property type="match status" value="1"/>
</dbReference>
<dbReference type="EMBL" id="JAVDXT010000004">
    <property type="protein sequence ID" value="MDR7379345.1"/>
    <property type="molecule type" value="Genomic_DNA"/>
</dbReference>
<dbReference type="InterPro" id="IPR036097">
    <property type="entry name" value="HisK_dim/P_sf"/>
</dbReference>
<dbReference type="SUPFAM" id="SSF47384">
    <property type="entry name" value="Homodimeric domain of signal transducing histidine kinase"/>
    <property type="match status" value="1"/>
</dbReference>
<dbReference type="Gene3D" id="1.10.287.130">
    <property type="match status" value="1"/>
</dbReference>
<dbReference type="InterPro" id="IPR004358">
    <property type="entry name" value="Sig_transdc_His_kin-like_C"/>
</dbReference>
<keyword evidence="13" id="KW-1185">Reference proteome</keyword>
<keyword evidence="6 12" id="KW-0418">Kinase</keyword>
<dbReference type="InterPro" id="IPR003594">
    <property type="entry name" value="HATPase_dom"/>
</dbReference>